<evidence type="ECO:0000313" key="2">
    <source>
        <dbReference type="EMBL" id="OGM34309.1"/>
    </source>
</evidence>
<evidence type="ECO:0000313" key="3">
    <source>
        <dbReference type="Proteomes" id="UP000177169"/>
    </source>
</evidence>
<keyword evidence="1" id="KW-0812">Transmembrane</keyword>
<keyword evidence="1" id="KW-1133">Transmembrane helix</keyword>
<protein>
    <recommendedName>
        <fullName evidence="4">General secretion pathway GspH domain-containing protein</fullName>
    </recommendedName>
</protein>
<dbReference type="AlphaFoldDB" id="A0A1F7Z5A9"/>
<dbReference type="SUPFAM" id="SSF54523">
    <property type="entry name" value="Pili subunits"/>
    <property type="match status" value="1"/>
</dbReference>
<dbReference type="InterPro" id="IPR012902">
    <property type="entry name" value="N_methyl_site"/>
</dbReference>
<dbReference type="Proteomes" id="UP000177169">
    <property type="component" value="Unassembled WGS sequence"/>
</dbReference>
<comment type="caution">
    <text evidence="2">The sequence shown here is derived from an EMBL/GenBank/DDBJ whole genome shotgun (WGS) entry which is preliminary data.</text>
</comment>
<name>A0A1F7Z5A9_9BACT</name>
<dbReference type="Gene3D" id="3.30.700.10">
    <property type="entry name" value="Glycoprotein, Type 4 Pilin"/>
    <property type="match status" value="1"/>
</dbReference>
<organism evidence="2 3">
    <name type="scientific">Candidatus Woesebacteria bacterium RIFCSPHIGHO2_02_FULL_39_13</name>
    <dbReference type="NCBI Taxonomy" id="1802505"/>
    <lineage>
        <taxon>Bacteria</taxon>
        <taxon>Candidatus Woeseibacteriota</taxon>
    </lineage>
</organism>
<keyword evidence="1" id="KW-0472">Membrane</keyword>
<dbReference type="Pfam" id="PF07963">
    <property type="entry name" value="N_methyl"/>
    <property type="match status" value="1"/>
</dbReference>
<reference evidence="2 3" key="1">
    <citation type="journal article" date="2016" name="Nat. Commun.">
        <title>Thousands of microbial genomes shed light on interconnected biogeochemical processes in an aquifer system.</title>
        <authorList>
            <person name="Anantharaman K."/>
            <person name="Brown C.T."/>
            <person name="Hug L.A."/>
            <person name="Sharon I."/>
            <person name="Castelle C.J."/>
            <person name="Probst A.J."/>
            <person name="Thomas B.C."/>
            <person name="Singh A."/>
            <person name="Wilkins M.J."/>
            <person name="Karaoz U."/>
            <person name="Brodie E.L."/>
            <person name="Williams K.H."/>
            <person name="Hubbard S.S."/>
            <person name="Banfield J.F."/>
        </authorList>
    </citation>
    <scope>NUCLEOTIDE SEQUENCE [LARGE SCALE GENOMIC DNA]</scope>
</reference>
<accession>A0A1F7Z5A9</accession>
<evidence type="ECO:0008006" key="4">
    <source>
        <dbReference type="Google" id="ProtNLM"/>
    </source>
</evidence>
<feature type="transmembrane region" description="Helical" evidence="1">
    <location>
        <begin position="20"/>
        <end position="44"/>
    </location>
</feature>
<dbReference type="InterPro" id="IPR045584">
    <property type="entry name" value="Pilin-like"/>
</dbReference>
<gene>
    <name evidence="2" type="ORF">A3D01_00875</name>
</gene>
<evidence type="ECO:0000256" key="1">
    <source>
        <dbReference type="SAM" id="Phobius"/>
    </source>
</evidence>
<sequence>MNDSPLPNPRKVKVYFRKNEAGFTLVELIIVIVTMVLIFSLGYANYRGFQRRQHLESAVRMVMGDLRLAQGMALAGRKPEEPVGNACQTNVLGGYVFSRTTGYSAGPPEIPASYTIYAVCPDWGQRVAVKGPIELPENINLLAFGGGNRFIFRVLGRGTDRNTDIVLTFNYVDSGVANRSITITPAGNIQ</sequence>
<dbReference type="EMBL" id="MGGR01000007">
    <property type="protein sequence ID" value="OGM34309.1"/>
    <property type="molecule type" value="Genomic_DNA"/>
</dbReference>
<dbReference type="STRING" id="1802505.A3D01_00875"/>
<proteinExistence type="predicted"/>